<feature type="region of interest" description="Disordered" evidence="7">
    <location>
        <begin position="202"/>
        <end position="464"/>
    </location>
</feature>
<keyword evidence="2" id="KW-0808">Transferase</keyword>
<feature type="compositionally biased region" description="Low complexity" evidence="7">
    <location>
        <begin position="447"/>
        <end position="461"/>
    </location>
</feature>
<feature type="region of interest" description="Disordered" evidence="7">
    <location>
        <begin position="1199"/>
        <end position="1343"/>
    </location>
</feature>
<feature type="compositionally biased region" description="Basic and acidic residues" evidence="7">
    <location>
        <begin position="348"/>
        <end position="368"/>
    </location>
</feature>
<dbReference type="CDD" id="cd06606">
    <property type="entry name" value="STKc_MAPKKK"/>
    <property type="match status" value="1"/>
</dbReference>
<accession>A0AAW0EQ52</accession>
<feature type="compositionally biased region" description="Acidic residues" evidence="7">
    <location>
        <begin position="303"/>
        <end position="312"/>
    </location>
</feature>
<feature type="compositionally biased region" description="Low complexity" evidence="7">
    <location>
        <begin position="1145"/>
        <end position="1174"/>
    </location>
</feature>
<evidence type="ECO:0000256" key="6">
    <source>
        <dbReference type="PROSITE-ProRule" id="PRU10141"/>
    </source>
</evidence>
<feature type="compositionally biased region" description="Gly residues" evidence="7">
    <location>
        <begin position="936"/>
        <end position="946"/>
    </location>
</feature>
<dbReference type="EMBL" id="JAECZO010000051">
    <property type="protein sequence ID" value="KAK7195284.1"/>
    <property type="molecule type" value="Genomic_DNA"/>
</dbReference>
<feature type="region of interest" description="Disordered" evidence="7">
    <location>
        <begin position="1011"/>
        <end position="1187"/>
    </location>
</feature>
<feature type="compositionally biased region" description="Basic residues" evidence="7">
    <location>
        <begin position="1456"/>
        <end position="1472"/>
    </location>
</feature>
<evidence type="ECO:0000256" key="5">
    <source>
        <dbReference type="ARBA" id="ARBA00022840"/>
    </source>
</evidence>
<feature type="compositionally biased region" description="Gly residues" evidence="7">
    <location>
        <begin position="1323"/>
        <end position="1337"/>
    </location>
</feature>
<feature type="compositionally biased region" description="Low complexity" evidence="7">
    <location>
        <begin position="1042"/>
        <end position="1055"/>
    </location>
</feature>
<dbReference type="PROSITE" id="PS00107">
    <property type="entry name" value="PROTEIN_KINASE_ATP"/>
    <property type="match status" value="1"/>
</dbReference>
<feature type="domain" description="Protein kinase" evidence="8">
    <location>
        <begin position="528"/>
        <end position="781"/>
    </location>
</feature>
<evidence type="ECO:0000256" key="3">
    <source>
        <dbReference type="ARBA" id="ARBA00022741"/>
    </source>
</evidence>
<name>A0AAW0EQ52_9TRYP</name>
<protein>
    <submittedName>
        <fullName evidence="9">Protein kinase domain/Protein tyrosine kinase</fullName>
    </submittedName>
</protein>
<dbReference type="FunFam" id="1.10.510.10:FF:001263">
    <property type="entry name" value="Protein kinase, putative"/>
    <property type="match status" value="1"/>
</dbReference>
<evidence type="ECO:0000256" key="7">
    <source>
        <dbReference type="SAM" id="MobiDB-lite"/>
    </source>
</evidence>
<dbReference type="InterPro" id="IPR000719">
    <property type="entry name" value="Prot_kinase_dom"/>
</dbReference>
<keyword evidence="5 6" id="KW-0067">ATP-binding</keyword>
<proteinExistence type="predicted"/>
<feature type="binding site" evidence="6">
    <location>
        <position position="556"/>
    </location>
    <ligand>
        <name>ATP</name>
        <dbReference type="ChEBI" id="CHEBI:30616"/>
    </ligand>
</feature>
<feature type="region of interest" description="Disordered" evidence="7">
    <location>
        <begin position="82"/>
        <end position="157"/>
    </location>
</feature>
<evidence type="ECO:0000313" key="9">
    <source>
        <dbReference type="EMBL" id="KAK7195284.1"/>
    </source>
</evidence>
<feature type="compositionally biased region" description="Low complexity" evidence="7">
    <location>
        <begin position="1298"/>
        <end position="1311"/>
    </location>
</feature>
<keyword evidence="1" id="KW-0723">Serine/threonine-protein kinase</keyword>
<dbReference type="PANTHER" id="PTHR11584:SF369">
    <property type="entry name" value="MITOGEN-ACTIVATED PROTEIN KINASE KINASE KINASE 19-RELATED"/>
    <property type="match status" value="1"/>
</dbReference>
<feature type="compositionally biased region" description="Basic and acidic residues" evidence="7">
    <location>
        <begin position="1011"/>
        <end position="1022"/>
    </location>
</feature>
<dbReference type="Gene3D" id="1.10.510.10">
    <property type="entry name" value="Transferase(Phosphotransferase) domain 1"/>
    <property type="match status" value="1"/>
</dbReference>
<dbReference type="InterPro" id="IPR008271">
    <property type="entry name" value="Ser/Thr_kinase_AS"/>
</dbReference>
<dbReference type="Pfam" id="PF00069">
    <property type="entry name" value="Pkinase"/>
    <property type="match status" value="1"/>
</dbReference>
<feature type="compositionally biased region" description="Acidic residues" evidence="7">
    <location>
        <begin position="926"/>
        <end position="935"/>
    </location>
</feature>
<feature type="region of interest" description="Disordered" evidence="7">
    <location>
        <begin position="792"/>
        <end position="913"/>
    </location>
</feature>
<evidence type="ECO:0000256" key="1">
    <source>
        <dbReference type="ARBA" id="ARBA00022527"/>
    </source>
</evidence>
<feature type="region of interest" description="Disordered" evidence="7">
    <location>
        <begin position="926"/>
        <end position="960"/>
    </location>
</feature>
<reference evidence="9 10" key="1">
    <citation type="journal article" date="2021" name="MBio">
        <title>A New Model Trypanosomatid, Novymonas esmeraldas: Genomic Perception of Its 'Candidatus Pandoraea novymonadis' Endosymbiont.</title>
        <authorList>
            <person name="Zakharova A."/>
            <person name="Saura A."/>
            <person name="Butenko A."/>
            <person name="Podesvova L."/>
            <person name="Warmusova S."/>
            <person name="Kostygov A.Y."/>
            <person name="Nenarokova A."/>
            <person name="Lukes J."/>
            <person name="Opperdoes F.R."/>
            <person name="Yurchenko V."/>
        </authorList>
    </citation>
    <scope>NUCLEOTIDE SEQUENCE [LARGE SCALE GENOMIC DNA]</scope>
    <source>
        <strain evidence="9 10">E262AT.01</strain>
    </source>
</reference>
<feature type="compositionally biased region" description="Gly residues" evidence="7">
    <location>
        <begin position="228"/>
        <end position="237"/>
    </location>
</feature>
<feature type="compositionally biased region" description="Basic and acidic residues" evidence="7">
    <location>
        <begin position="1368"/>
        <end position="1383"/>
    </location>
</feature>
<feature type="compositionally biased region" description="Polar residues" evidence="7">
    <location>
        <begin position="250"/>
        <end position="259"/>
    </location>
</feature>
<feature type="region of interest" description="Disordered" evidence="7">
    <location>
        <begin position="498"/>
        <end position="521"/>
    </location>
</feature>
<feature type="compositionally biased region" description="Low complexity" evidence="7">
    <location>
        <begin position="205"/>
        <end position="217"/>
    </location>
</feature>
<evidence type="ECO:0000256" key="2">
    <source>
        <dbReference type="ARBA" id="ARBA00022679"/>
    </source>
</evidence>
<dbReference type="InterPro" id="IPR011009">
    <property type="entry name" value="Kinase-like_dom_sf"/>
</dbReference>
<comment type="caution">
    <text evidence="9">The sequence shown here is derived from an EMBL/GenBank/DDBJ whole genome shotgun (WGS) entry which is preliminary data.</text>
</comment>
<feature type="region of interest" description="Disordered" evidence="7">
    <location>
        <begin position="1448"/>
        <end position="1472"/>
    </location>
</feature>
<dbReference type="PANTHER" id="PTHR11584">
    <property type="entry name" value="SERINE/THREONINE PROTEIN KINASE"/>
    <property type="match status" value="1"/>
</dbReference>
<dbReference type="GO" id="GO:0005524">
    <property type="term" value="F:ATP binding"/>
    <property type="evidence" value="ECO:0007669"/>
    <property type="project" value="UniProtKB-UniRule"/>
</dbReference>
<evidence type="ECO:0000313" key="10">
    <source>
        <dbReference type="Proteomes" id="UP001430356"/>
    </source>
</evidence>
<feature type="compositionally biased region" description="Polar residues" evidence="7">
    <location>
        <begin position="1217"/>
        <end position="1226"/>
    </location>
</feature>
<keyword evidence="10" id="KW-1185">Reference proteome</keyword>
<dbReference type="SUPFAM" id="SSF56112">
    <property type="entry name" value="Protein kinase-like (PK-like)"/>
    <property type="match status" value="1"/>
</dbReference>
<dbReference type="Proteomes" id="UP001430356">
    <property type="component" value="Unassembled WGS sequence"/>
</dbReference>
<feature type="region of interest" description="Disordered" evidence="7">
    <location>
        <begin position="1364"/>
        <end position="1432"/>
    </location>
</feature>
<dbReference type="PROSITE" id="PS50011">
    <property type="entry name" value="PROTEIN_KINASE_DOM"/>
    <property type="match status" value="1"/>
</dbReference>
<gene>
    <name evidence="9" type="ORF">NESM_000454200</name>
</gene>
<evidence type="ECO:0000256" key="4">
    <source>
        <dbReference type="ARBA" id="ARBA00022777"/>
    </source>
</evidence>
<feature type="compositionally biased region" description="Low complexity" evidence="7">
    <location>
        <begin position="947"/>
        <end position="960"/>
    </location>
</feature>
<dbReference type="InterPro" id="IPR017441">
    <property type="entry name" value="Protein_kinase_ATP_BS"/>
</dbReference>
<evidence type="ECO:0000259" key="8">
    <source>
        <dbReference type="PROSITE" id="PS50011"/>
    </source>
</evidence>
<sequence length="1472" mass="153600">MSSLPNASPSLDVPDDTAAAVLRSRNGYLECHRCHRQCKSQTWLLKHLEACSKAESTPTTRRHSASGYGSAGSSHAALLAPAKAMHAGSRRLSRTSATEDAAPPLLESVGTSTSSSNASYPHVYIRNPSRLTQSANGRRGRDGSLSDSTSPGAGDHLRAATFSGVASRGVRGESGRVVLTATSQPSPNGLIDDVSASAFAAANGRSRPASPSQCSSSHVGGPWWPRIGGSGGDGSGSPRGLAASGRASAPSGTPVSSFVSAGHDGAEVPQRPQQQPQRRRLGRQGSFRLKSENTWTQFTPSTSEEEDSDDNGGGDVHDERDGSLLGRFSGHSSRECGGVRVNGHPPARGHDGSPDAWLHERQLSEGSHRNGAGTPHTAGDVSRRSATRGPHGTSLPREAERQVPQLFSGSIGDLSPMEQHAGGVGDGWPTAGSGANSGRLHRSARDSLSQGSLSRMSSSASPMFAQGIGSPSLLPINISPTNPAVTFVSQSRLGGLNASASGGGGGGGARTPRHGDRSGAATPRAISFQRGRAVGSGGFGTVYQAILSDGSLAAVKELKLENTNLKAIDREVRAMSSIPLHPNCVRYLGSRYSAHHYYIIMEYISGGSINSLRKSVGRFRESVFQRYAYMVLLGLSHLHANGIVHRDIKGANVLLDESGCAKIVDFGCSRDLNQATTTQSGGGTPLWMAPEVCRGEPTTVKSDVWAFGCLCLEMTNETGVPWNFPPGMTLQGVVYALACAKSSPPIPSDLSPEAQDFLQRCLLVDPVERATVAELLQHPFFDVDLMEDSEEDELLSSSGASARQSAVKRAVRHMNRSSALDAATHHRRRHDESDNGEEEEEEDEEFGGGGGGGGGGTRCNRGMRSFIGAPISPRDVRDSGGGGPRMREADLATMSHSTHSHSKSPSGPQLDHYTRSVNVGFSLSAVEEEDEEEDGGGGGGRGGGDSRGPVAAMCAPAAASPGPCVVEGAPPAISETAVPANRRRVTEVVVESVEEDEDEYTQMITEMITEAREAYTDEERRMTERRRLRNEAYLSSDDDDTTATATANTGSNASKNAHEVGSDGGSSGEAAEGSHPRDAESDMSALSGSDADDGGNEGSPGGPRHHSLGETWRTRSARASAASKSPEPPHNVSGRVPHLPNGSEAAAPAASIAREAVLGPAARAGASPPARSPAQPHIDPTNMSISMYTPSASTASVLVAGVAPPSPRHRSPHSVYLDSSSAVTHSPQPQLQPQPPVGLAHSGAVVSTSPSDARLGYSPHESGGPAGPRPPLGSAGPFAVSDQRSSNARIPPPPPLESAASSSMNPASSHAEFAGSPIEWYTGGSGRLEPGGGGVGSGATWKTAASGRLSKELSMAQKEMQEMLDWGSDCRHTLLSPDTDRRGSKTSSSFVANPSAGRGSDGHAPHRHNRLLHWSRSSHDEDLDSSGRASLAEQLSRRESAALFSTETVAAATPASKRRHSGLSIFRSRKSK</sequence>
<keyword evidence="4 9" id="KW-0418">Kinase</keyword>
<organism evidence="9 10">
    <name type="scientific">Novymonas esmeraldas</name>
    <dbReference type="NCBI Taxonomy" id="1808958"/>
    <lineage>
        <taxon>Eukaryota</taxon>
        <taxon>Discoba</taxon>
        <taxon>Euglenozoa</taxon>
        <taxon>Kinetoplastea</taxon>
        <taxon>Metakinetoplastina</taxon>
        <taxon>Trypanosomatida</taxon>
        <taxon>Trypanosomatidae</taxon>
        <taxon>Novymonas</taxon>
    </lineage>
</organism>
<keyword evidence="3 6" id="KW-0547">Nucleotide-binding</keyword>
<dbReference type="SMART" id="SM00220">
    <property type="entry name" value="S_TKc"/>
    <property type="match status" value="1"/>
</dbReference>
<feature type="compositionally biased region" description="Gly residues" evidence="7">
    <location>
        <begin position="847"/>
        <end position="857"/>
    </location>
</feature>
<dbReference type="GO" id="GO:0004674">
    <property type="term" value="F:protein serine/threonine kinase activity"/>
    <property type="evidence" value="ECO:0007669"/>
    <property type="project" value="UniProtKB-KW"/>
</dbReference>
<feature type="compositionally biased region" description="Acidic residues" evidence="7">
    <location>
        <begin position="834"/>
        <end position="846"/>
    </location>
</feature>
<dbReference type="PROSITE" id="PS00108">
    <property type="entry name" value="PROTEIN_KINASE_ST"/>
    <property type="match status" value="1"/>
</dbReference>